<sequence>MKTTENFTSKGLVYGSLWGGGKGTYPAINLEGKTKKELIEKSVQLLKNEDWVKEIIDLILNFECS</sequence>
<protein>
    <submittedName>
        <fullName evidence="1">Uncharacterized protein</fullName>
    </submittedName>
</protein>
<accession>A0A0F9RNP3</accession>
<comment type="caution">
    <text evidence="1">The sequence shown here is derived from an EMBL/GenBank/DDBJ whole genome shotgun (WGS) entry which is preliminary data.</text>
</comment>
<name>A0A0F9RNP3_9ZZZZ</name>
<evidence type="ECO:0000313" key="1">
    <source>
        <dbReference type="EMBL" id="KKN26581.1"/>
    </source>
</evidence>
<reference evidence="1" key="1">
    <citation type="journal article" date="2015" name="Nature">
        <title>Complex archaea that bridge the gap between prokaryotes and eukaryotes.</title>
        <authorList>
            <person name="Spang A."/>
            <person name="Saw J.H."/>
            <person name="Jorgensen S.L."/>
            <person name="Zaremba-Niedzwiedzka K."/>
            <person name="Martijn J."/>
            <person name="Lind A.E."/>
            <person name="van Eijk R."/>
            <person name="Schleper C."/>
            <person name="Guy L."/>
            <person name="Ettema T.J."/>
        </authorList>
    </citation>
    <scope>NUCLEOTIDE SEQUENCE</scope>
</reference>
<gene>
    <name evidence="1" type="ORF">LCGC14_0873190</name>
</gene>
<organism evidence="1">
    <name type="scientific">marine sediment metagenome</name>
    <dbReference type="NCBI Taxonomy" id="412755"/>
    <lineage>
        <taxon>unclassified sequences</taxon>
        <taxon>metagenomes</taxon>
        <taxon>ecological metagenomes</taxon>
    </lineage>
</organism>
<dbReference type="EMBL" id="LAZR01002708">
    <property type="protein sequence ID" value="KKN26581.1"/>
    <property type="molecule type" value="Genomic_DNA"/>
</dbReference>
<proteinExistence type="predicted"/>
<dbReference type="AlphaFoldDB" id="A0A0F9RNP3"/>